<evidence type="ECO:0000256" key="3">
    <source>
        <dbReference type="ARBA" id="ARBA00021622"/>
    </source>
</evidence>
<dbReference type="InterPro" id="IPR006136">
    <property type="entry name" value="FlhB"/>
</dbReference>
<evidence type="ECO:0000256" key="12">
    <source>
        <dbReference type="ARBA" id="ARBA00025078"/>
    </source>
</evidence>
<evidence type="ECO:0000256" key="2">
    <source>
        <dbReference type="ARBA" id="ARBA00010690"/>
    </source>
</evidence>
<dbReference type="SUPFAM" id="SSF160544">
    <property type="entry name" value="EscU C-terminal domain-like"/>
    <property type="match status" value="1"/>
</dbReference>
<feature type="transmembrane region" description="Helical" evidence="13">
    <location>
        <begin position="190"/>
        <end position="215"/>
    </location>
</feature>
<keyword evidence="15" id="KW-0966">Cell projection</keyword>
<keyword evidence="15" id="KW-0969">Cilium</keyword>
<dbReference type="Pfam" id="PF01312">
    <property type="entry name" value="Bac_export_2"/>
    <property type="match status" value="1"/>
</dbReference>
<evidence type="ECO:0000256" key="4">
    <source>
        <dbReference type="ARBA" id="ARBA00022448"/>
    </source>
</evidence>
<sequence>MAENEDGQEKTEEATPKRQEEAREKGQVPRSKELTTMAMLLIASFALLMLGESMITQLGNIMSLGLDFEREKAFDHWAMLEVLQEGIYQGISLLLPFMLVMVITSIAAPAALGGWNFSTKALEFKFDKLNPLSGLKRIFAVRGLVELVKALAKFILIGSVGAWLLMGYFPELMGLGRESVEHALAHTGQILSHSFIVLSASLLVIAGIDVPFQLWEHSRNLKMTRQELKDENKNTEGKPEVKSRIRSMQREIAQRRMMSEVPKADVIITNPTHYAIALRYDAKTMAAPLVVAKGVELVASQIRTVAVANKVPLFEAPPLARALYYSTEIDQEVPAGLYLAVAQILAYVFQLKASVHGAPVPDRPGDIPVPEDYFQGPGHEKPADGDEQHPDSTTQGD</sequence>
<evidence type="ECO:0000256" key="7">
    <source>
        <dbReference type="ARBA" id="ARBA00022795"/>
    </source>
</evidence>
<keyword evidence="15" id="KW-0282">Flagellum</keyword>
<dbReference type="AlphaFoldDB" id="A0A4R1HDN9"/>
<organism evidence="15 16">
    <name type="scientific">Thiogranum longum</name>
    <dbReference type="NCBI Taxonomy" id="1537524"/>
    <lineage>
        <taxon>Bacteria</taxon>
        <taxon>Pseudomonadati</taxon>
        <taxon>Pseudomonadota</taxon>
        <taxon>Gammaproteobacteria</taxon>
        <taxon>Chromatiales</taxon>
        <taxon>Ectothiorhodospiraceae</taxon>
        <taxon>Thiogranum</taxon>
    </lineage>
</organism>
<keyword evidence="10 13" id="KW-0472">Membrane</keyword>
<dbReference type="EMBL" id="SMFX01000001">
    <property type="protein sequence ID" value="TCK18831.1"/>
    <property type="molecule type" value="Genomic_DNA"/>
</dbReference>
<feature type="compositionally biased region" description="Basic and acidic residues" evidence="14">
    <location>
        <begin position="378"/>
        <end position="390"/>
    </location>
</feature>
<comment type="function">
    <text evidence="12 13">Required for formation of the rod structure in the basal body of the flagellar apparatus. Together with FliI and FliH, may constitute the export apparatus of flagellin.</text>
</comment>
<evidence type="ECO:0000256" key="8">
    <source>
        <dbReference type="ARBA" id="ARBA00022927"/>
    </source>
</evidence>
<name>A0A4R1HDN9_9GAMM</name>
<dbReference type="Proteomes" id="UP000295707">
    <property type="component" value="Unassembled WGS sequence"/>
</dbReference>
<keyword evidence="7 13" id="KW-1005">Bacterial flagellum biogenesis</keyword>
<dbReference type="RefSeq" id="WP_132972974.1">
    <property type="nucleotide sequence ID" value="NZ_SMFX01000001.1"/>
</dbReference>
<comment type="caution">
    <text evidence="15">The sequence shown here is derived from an EMBL/GenBank/DDBJ whole genome shotgun (WGS) entry which is preliminary data.</text>
</comment>
<comment type="subcellular location">
    <subcellularLocation>
        <location evidence="1">Cell membrane</location>
        <topology evidence="1">Multi-pass membrane protein</topology>
    </subcellularLocation>
</comment>
<dbReference type="NCBIfam" id="TIGR00328">
    <property type="entry name" value="flhB"/>
    <property type="match status" value="1"/>
</dbReference>
<proteinExistence type="inferred from homology"/>
<dbReference type="PRINTS" id="PR00950">
    <property type="entry name" value="TYPE3IMSPROT"/>
</dbReference>
<evidence type="ECO:0000256" key="11">
    <source>
        <dbReference type="ARBA" id="ARBA00023225"/>
    </source>
</evidence>
<keyword evidence="9 13" id="KW-1133">Transmembrane helix</keyword>
<evidence type="ECO:0000256" key="9">
    <source>
        <dbReference type="ARBA" id="ARBA00022989"/>
    </source>
</evidence>
<dbReference type="OrthoDB" id="9807950at2"/>
<dbReference type="GO" id="GO:0044780">
    <property type="term" value="P:bacterial-type flagellum assembly"/>
    <property type="evidence" value="ECO:0007669"/>
    <property type="project" value="InterPro"/>
</dbReference>
<keyword evidence="6 13" id="KW-0812">Transmembrane</keyword>
<dbReference type="PANTHER" id="PTHR30531">
    <property type="entry name" value="FLAGELLAR BIOSYNTHETIC PROTEIN FLHB"/>
    <property type="match status" value="1"/>
</dbReference>
<feature type="transmembrane region" description="Helical" evidence="13">
    <location>
        <begin position="150"/>
        <end position="170"/>
    </location>
</feature>
<evidence type="ECO:0000256" key="5">
    <source>
        <dbReference type="ARBA" id="ARBA00022475"/>
    </source>
</evidence>
<accession>A0A4R1HDN9</accession>
<feature type="transmembrane region" description="Helical" evidence="13">
    <location>
        <begin position="87"/>
        <end position="112"/>
    </location>
</feature>
<dbReference type="PANTHER" id="PTHR30531:SF12">
    <property type="entry name" value="FLAGELLAR BIOSYNTHETIC PROTEIN FLHB"/>
    <property type="match status" value="1"/>
</dbReference>
<protein>
    <recommendedName>
        <fullName evidence="3 13">Flagellar biosynthetic protein FlhB</fullName>
    </recommendedName>
</protein>
<reference evidence="15 16" key="1">
    <citation type="submission" date="2019-03" db="EMBL/GenBank/DDBJ databases">
        <title>Genomic Encyclopedia of Type Strains, Phase IV (KMG-IV): sequencing the most valuable type-strain genomes for metagenomic binning, comparative biology and taxonomic classification.</title>
        <authorList>
            <person name="Goeker M."/>
        </authorList>
    </citation>
    <scope>NUCLEOTIDE SEQUENCE [LARGE SCALE GENOMIC DNA]</scope>
    <source>
        <strain evidence="15 16">DSM 19610</strain>
    </source>
</reference>
<feature type="region of interest" description="Disordered" evidence="14">
    <location>
        <begin position="1"/>
        <end position="30"/>
    </location>
</feature>
<feature type="region of interest" description="Disordered" evidence="14">
    <location>
        <begin position="360"/>
        <end position="397"/>
    </location>
</feature>
<dbReference type="Gene3D" id="6.10.250.2080">
    <property type="match status" value="1"/>
</dbReference>
<evidence type="ECO:0000256" key="10">
    <source>
        <dbReference type="ARBA" id="ARBA00023136"/>
    </source>
</evidence>
<gene>
    <name evidence="13" type="primary">flhB</name>
    <name evidence="15" type="ORF">DFR30_2116</name>
</gene>
<dbReference type="Gene3D" id="3.40.1690.10">
    <property type="entry name" value="secretion proteins EscU"/>
    <property type="match status" value="1"/>
</dbReference>
<dbReference type="GO" id="GO:0009306">
    <property type="term" value="P:protein secretion"/>
    <property type="evidence" value="ECO:0007669"/>
    <property type="project" value="InterPro"/>
</dbReference>
<evidence type="ECO:0000256" key="1">
    <source>
        <dbReference type="ARBA" id="ARBA00004651"/>
    </source>
</evidence>
<keyword evidence="4 13" id="KW-0813">Transport</keyword>
<evidence type="ECO:0000313" key="16">
    <source>
        <dbReference type="Proteomes" id="UP000295707"/>
    </source>
</evidence>
<feature type="compositionally biased region" description="Basic and acidic residues" evidence="14">
    <location>
        <begin position="7"/>
        <end position="30"/>
    </location>
</feature>
<dbReference type="InterPro" id="IPR029025">
    <property type="entry name" value="T3SS_substrate_exporter_C"/>
</dbReference>
<feature type="transmembrane region" description="Helical" evidence="13">
    <location>
        <begin position="34"/>
        <end position="55"/>
    </location>
</feature>
<keyword evidence="5 13" id="KW-1003">Cell membrane</keyword>
<dbReference type="InterPro" id="IPR006135">
    <property type="entry name" value="T3SS_substrate_exporter"/>
</dbReference>
<evidence type="ECO:0000256" key="14">
    <source>
        <dbReference type="SAM" id="MobiDB-lite"/>
    </source>
</evidence>
<evidence type="ECO:0000256" key="6">
    <source>
        <dbReference type="ARBA" id="ARBA00022692"/>
    </source>
</evidence>
<dbReference type="FunFam" id="3.40.1690.10:FF:000001">
    <property type="entry name" value="Flagellar biosynthetic protein FlhB"/>
    <property type="match status" value="1"/>
</dbReference>
<keyword evidence="11 13" id="KW-1006">Bacterial flagellum protein export</keyword>
<dbReference type="GO" id="GO:0005886">
    <property type="term" value="C:plasma membrane"/>
    <property type="evidence" value="ECO:0007669"/>
    <property type="project" value="UniProtKB-SubCell"/>
</dbReference>
<evidence type="ECO:0000313" key="15">
    <source>
        <dbReference type="EMBL" id="TCK18831.1"/>
    </source>
</evidence>
<keyword evidence="8 13" id="KW-0653">Protein transport</keyword>
<comment type="similarity">
    <text evidence="2 13">Belongs to the type III secretion exporter family.</text>
</comment>
<keyword evidence="16" id="KW-1185">Reference proteome</keyword>
<evidence type="ECO:0000256" key="13">
    <source>
        <dbReference type="RuleBase" id="RU364091"/>
    </source>
</evidence>